<evidence type="ECO:0000313" key="1">
    <source>
        <dbReference type="EMBL" id="PMD49776.1"/>
    </source>
</evidence>
<dbReference type="Proteomes" id="UP000235371">
    <property type="component" value="Unassembled WGS sequence"/>
</dbReference>
<gene>
    <name evidence="1" type="ORF">K444DRAFT_711677</name>
</gene>
<reference evidence="1 2" key="1">
    <citation type="submission" date="2016-04" db="EMBL/GenBank/DDBJ databases">
        <title>A degradative enzymes factory behind the ericoid mycorrhizal symbiosis.</title>
        <authorList>
            <consortium name="DOE Joint Genome Institute"/>
            <person name="Martino E."/>
            <person name="Morin E."/>
            <person name="Grelet G."/>
            <person name="Kuo A."/>
            <person name="Kohler A."/>
            <person name="Daghino S."/>
            <person name="Barry K."/>
            <person name="Choi C."/>
            <person name="Cichocki N."/>
            <person name="Clum A."/>
            <person name="Copeland A."/>
            <person name="Hainaut M."/>
            <person name="Haridas S."/>
            <person name="Labutti K."/>
            <person name="Lindquist E."/>
            <person name="Lipzen A."/>
            <person name="Khouja H.-R."/>
            <person name="Murat C."/>
            <person name="Ohm R."/>
            <person name="Olson A."/>
            <person name="Spatafora J."/>
            <person name="Veneault-Fourrey C."/>
            <person name="Henrissat B."/>
            <person name="Grigoriev I."/>
            <person name="Martin F."/>
            <person name="Perotto S."/>
        </authorList>
    </citation>
    <scope>NUCLEOTIDE SEQUENCE [LARGE SCALE GENOMIC DNA]</scope>
    <source>
        <strain evidence="1 2">E</strain>
    </source>
</reference>
<sequence>MLPLFSYLKIDSYYELPIQMLDEVADGVGEPLMIWAKHQGGLGELRNHVRHCDQFRERKKLCHMMETHSLEEHGV</sequence>
<dbReference type="GeneID" id="36596335"/>
<keyword evidence="2" id="KW-1185">Reference proteome</keyword>
<dbReference type="InParanoid" id="A0A2J6SG86"/>
<proteinExistence type="predicted"/>
<name>A0A2J6SG86_9HELO</name>
<dbReference type="EMBL" id="KZ613919">
    <property type="protein sequence ID" value="PMD49776.1"/>
    <property type="molecule type" value="Genomic_DNA"/>
</dbReference>
<dbReference type="RefSeq" id="XP_024726680.1">
    <property type="nucleotide sequence ID" value="XM_024888259.1"/>
</dbReference>
<feature type="non-terminal residue" evidence="1">
    <location>
        <position position="75"/>
    </location>
</feature>
<organism evidence="1 2">
    <name type="scientific">Hyaloscypha bicolor E</name>
    <dbReference type="NCBI Taxonomy" id="1095630"/>
    <lineage>
        <taxon>Eukaryota</taxon>
        <taxon>Fungi</taxon>
        <taxon>Dikarya</taxon>
        <taxon>Ascomycota</taxon>
        <taxon>Pezizomycotina</taxon>
        <taxon>Leotiomycetes</taxon>
        <taxon>Helotiales</taxon>
        <taxon>Hyaloscyphaceae</taxon>
        <taxon>Hyaloscypha</taxon>
        <taxon>Hyaloscypha bicolor</taxon>
    </lineage>
</organism>
<protein>
    <submittedName>
        <fullName evidence="1">Uncharacterized protein</fullName>
    </submittedName>
</protein>
<evidence type="ECO:0000313" key="2">
    <source>
        <dbReference type="Proteomes" id="UP000235371"/>
    </source>
</evidence>
<dbReference type="AlphaFoldDB" id="A0A2J6SG86"/>
<dbReference type="OrthoDB" id="3791338at2759"/>
<accession>A0A2J6SG86</accession>